<dbReference type="EMBL" id="JBBCAQ010000007">
    <property type="protein sequence ID" value="KAK7602793.1"/>
    <property type="molecule type" value="Genomic_DNA"/>
</dbReference>
<organism evidence="2 3">
    <name type="scientific">Parthenolecanium corni</name>
    <dbReference type="NCBI Taxonomy" id="536013"/>
    <lineage>
        <taxon>Eukaryota</taxon>
        <taxon>Metazoa</taxon>
        <taxon>Ecdysozoa</taxon>
        <taxon>Arthropoda</taxon>
        <taxon>Hexapoda</taxon>
        <taxon>Insecta</taxon>
        <taxon>Pterygota</taxon>
        <taxon>Neoptera</taxon>
        <taxon>Paraneoptera</taxon>
        <taxon>Hemiptera</taxon>
        <taxon>Sternorrhyncha</taxon>
        <taxon>Coccoidea</taxon>
        <taxon>Coccidae</taxon>
        <taxon>Parthenolecanium</taxon>
    </lineage>
</organism>
<keyword evidence="3" id="KW-1185">Reference proteome</keyword>
<accession>A0AAN9Y7F3</accession>
<feature type="transmembrane region" description="Helical" evidence="1">
    <location>
        <begin position="109"/>
        <end position="128"/>
    </location>
</feature>
<evidence type="ECO:0000313" key="3">
    <source>
        <dbReference type="Proteomes" id="UP001367676"/>
    </source>
</evidence>
<keyword evidence="1" id="KW-0472">Membrane</keyword>
<evidence type="ECO:0000256" key="1">
    <source>
        <dbReference type="SAM" id="Phobius"/>
    </source>
</evidence>
<proteinExistence type="predicted"/>
<reference evidence="2 3" key="1">
    <citation type="submission" date="2024-03" db="EMBL/GenBank/DDBJ databases">
        <title>Adaptation during the transition from Ophiocordyceps entomopathogen to insect associate is accompanied by gene loss and intensified selection.</title>
        <authorList>
            <person name="Ward C.M."/>
            <person name="Onetto C.A."/>
            <person name="Borneman A.R."/>
        </authorList>
    </citation>
    <scope>NUCLEOTIDE SEQUENCE [LARGE SCALE GENOMIC DNA]</scope>
    <source>
        <strain evidence="2">AWRI1</strain>
        <tissue evidence="2">Single Adult Female</tissue>
    </source>
</reference>
<evidence type="ECO:0000313" key="2">
    <source>
        <dbReference type="EMBL" id="KAK7602793.1"/>
    </source>
</evidence>
<dbReference type="AlphaFoldDB" id="A0AAN9Y7F3"/>
<name>A0AAN9Y7F3_9HEMI</name>
<protein>
    <submittedName>
        <fullName evidence="2">Uncharacterized protein</fullName>
    </submittedName>
</protein>
<keyword evidence="1" id="KW-0812">Transmembrane</keyword>
<gene>
    <name evidence="2" type="ORF">V9T40_006767</name>
</gene>
<comment type="caution">
    <text evidence="2">The sequence shown here is derived from an EMBL/GenBank/DDBJ whole genome shotgun (WGS) entry which is preliminary data.</text>
</comment>
<keyword evidence="1" id="KW-1133">Transmembrane helix</keyword>
<sequence length="167" mass="18523">MEEKEDRGEPIAELFPSAIVVGSSRVAGGREGATTSYDCGRLRTNKIRGLGWSFAYYRVARHPVVSVFFAPLADYEYELDIYVIFVNFTGRKVCETFLLVFDGGRNSTMLVKIVAVAAFFLCVLGVSYSQGKSGSLKYFRRAAAKGRTILGVEMVTEPPLCERKPLK</sequence>
<dbReference type="Proteomes" id="UP001367676">
    <property type="component" value="Unassembled WGS sequence"/>
</dbReference>